<dbReference type="InterPro" id="IPR003661">
    <property type="entry name" value="HisK_dim/P_dom"/>
</dbReference>
<dbReference type="Gene3D" id="3.30.565.10">
    <property type="entry name" value="Histidine kinase-like ATPase, C-terminal domain"/>
    <property type="match status" value="1"/>
</dbReference>
<dbReference type="InterPro" id="IPR053159">
    <property type="entry name" value="Hybrid_Histidine_Kinase"/>
</dbReference>
<evidence type="ECO:0000256" key="5">
    <source>
        <dbReference type="ARBA" id="ARBA00022679"/>
    </source>
</evidence>
<dbReference type="InterPro" id="IPR019734">
    <property type="entry name" value="TPR_rpt"/>
</dbReference>
<evidence type="ECO:0000259" key="13">
    <source>
        <dbReference type="PROSITE" id="PS50011"/>
    </source>
</evidence>
<accession>I4CEY4</accession>
<dbReference type="SUPFAM" id="SSF52540">
    <property type="entry name" value="P-loop containing nucleoside triphosphate hydrolases"/>
    <property type="match status" value="1"/>
</dbReference>
<dbReference type="eggNOG" id="COG0745">
    <property type="taxonomic scope" value="Bacteria"/>
</dbReference>
<dbReference type="CDD" id="cd16922">
    <property type="entry name" value="HATPase_EvgS-ArcB-TorS-like"/>
    <property type="match status" value="1"/>
</dbReference>
<dbReference type="InterPro" id="IPR036890">
    <property type="entry name" value="HATPase_C_sf"/>
</dbReference>
<evidence type="ECO:0000256" key="2">
    <source>
        <dbReference type="ARBA" id="ARBA00004370"/>
    </source>
</evidence>
<dbReference type="eggNOG" id="COG0515">
    <property type="taxonomic scope" value="Bacteria"/>
</dbReference>
<dbReference type="SMART" id="SM00388">
    <property type="entry name" value="HisKA"/>
    <property type="match status" value="1"/>
</dbReference>
<evidence type="ECO:0000256" key="4">
    <source>
        <dbReference type="ARBA" id="ARBA00022553"/>
    </source>
</evidence>
<dbReference type="FunFam" id="1.10.287.130:FF:000038">
    <property type="entry name" value="Sensory transduction histidine kinase"/>
    <property type="match status" value="1"/>
</dbReference>
<dbReference type="PROSITE" id="PS50011">
    <property type="entry name" value="PROTEIN_KINASE_DOM"/>
    <property type="match status" value="1"/>
</dbReference>
<evidence type="ECO:0000256" key="11">
    <source>
        <dbReference type="ARBA" id="ARBA00023306"/>
    </source>
</evidence>
<dbReference type="KEGG" id="dti:Desti_5543"/>
<keyword evidence="6" id="KW-0547">Nucleotide-binding</keyword>
<keyword evidence="5" id="KW-0808">Transferase</keyword>
<dbReference type="InterPro" id="IPR001789">
    <property type="entry name" value="Sig_transdc_resp-reg_receiver"/>
</dbReference>
<sequence>MRVFPGYLITETIYRGTRSLVVRATRGSDGTPVILKTFTDERPSIQETDRRKKEYKILESLNLEGVIKAYGIEDHGRGPVLVLEDCYGSSLDRIESHFFSVPEILRIGSELAGILGEIHSAQIIHKDVNPSNIVLNPATGIVKLIDFDLAGTFSREQAASHDTKFSGTLQYMSPEQTGRTALATDYRTDYYSLGMTLYELLCAKIPFDTQDPLEIIHSQIARMPESPAEVNPEIPQIVSDIIMKLLAKNPDQRYQSAWGIKWDLNNCLKQLKESGSIEAFPLASTDRPERLRIPQKLYGRDRERAELAGLLTGFKQGTKRFGFVAGDPGIGKTALVMETFKSLPERFFAWGKCEQFSRNFPYSALKDAALAMLQHILMGNDQQLQRYREKLLSALGPNAGILSDLIPELELVIGSQPAPSPAEPQEFRNRFNLAFFRFFQVFCEQEEPLILFLDDLQWIDTASLSLLEFILTDSDIGHLVFIGAFRDKEIDAQHSLHATIDRLKTCSEHIPLIKLQSLDLDSVNAICADALNTNGQSVGQLADLVLKKTGGNPFHVGEFLMSLYLTGLLIFDHRQGVWQWDLSHIQSRNITDNIVELMADKIQRLNEETQACLKLAACLGSRFSLEDLALVMKKEESETEEFLSQAVEEGLLLPLEPELSLSLLRAGVDRVDTAEFRFCHDRVQQAAYGCIPDEEKRFVHATVGRLLLQGTPRREWDKKILNIVDQLNLGLEFITEKDERMLLAELNLLAGRKAHASAAFEAGLKYFQAGIRALKEYPLPHGESLALELYRQLAESAYLTGNFVTMEFYCKKVLEHSQEILDKAKVCEIRIQASTAQYKMIEAVQTAIPVLRMLGVRIPRKPSRLHLFWALTKGFFIFRKRDIDSLGSLPVMTDSKKLAALKIMSKLGKALYAAHPEFAPVVTLKSLELSIRYGISRESVLAYAILGFLYIGVLGDINKGYALGNLALRLTERFDTAKLRVNIVMIVNFFVKPWKEHYAKLLGTLQEAIGIGIENGSLEDAAHCAYMYCSGGFRVGWELPALHEKMTQYSELIRKIKHESALRLLFIFHQTVLNLMGKSPDPCTLVGDVFDENIMLRVFQEANDRSGMCVTYLNKATLCYIFEEHSKALENVMLAQKHESGILGTPAIPTLNFYDSLARLSVCDKTKQKIHLWRVHLNQRKLRKWAKHAPMNFLHKYILVKAELLRIKGKYELAGELYEQAITLARENAYQNEEALANELAGKFYLSRSNLDLARTKIVDAHYCYKKWGAAAKVEQLEAKYRLFFEGPAESQIVVTSRDSASTGSTDFHRDLDLAWIMKASQVISGEILLEKLVEKLMKTVIETAGAEKGFLIFRSGNRLEVKAEACVSQMIVQDLQPTPIEKCELCSAVVMYVLRTSESLVLNDPVREGAFTSDPYIMEKKPKSVLCVPILHHGSLIGMLYLENNLSSHAFTPHRLETLRMLSSQAAISIENARLYERMEQLVAERTSELEKSNKDLSHEIEVRQSAQEELYRAKIQAESASRAKSEFLAHMSHELRTPLNAIIGFSQLLNEQWGGKLTEKQLQYVREISIGGHHLLELINNILDLAKVESGKMELDLKPVNIGQLLKHCTIMIKEKALRKHLDIIVHIPESLRGVKIVADEVKFKQIVVNLLSNAAKFTPDEGRIELEASMEPNALSISVSDTGIGILQEDQERIFEPFVQLNAPVESRQKGTGLGLALTRELVELHGGTIHVQSAGFNQGSTFVFSIPVDQVFTDPSSSSDLASSSLVRTYDRIQDNPSEATVLVVEDNEANVRLIRELLEKQSYRVIHKSTAEEGVAAFLTEGADLILMDVGLPGMDGLTATKIIREHSQLVPIVALTAHAMDSDREKALEAGCNEYLRKPIKVEEFYDTIRRLIDRDRKL</sequence>
<keyword evidence="17" id="KW-1185">Reference proteome</keyword>
<comment type="catalytic activity">
    <reaction evidence="1">
        <text>ATP + protein L-histidine = ADP + protein N-phospho-L-histidine.</text>
        <dbReference type="EC" id="2.7.13.3"/>
    </reaction>
</comment>
<dbReference type="eggNOG" id="COG3899">
    <property type="taxonomic scope" value="Bacteria"/>
</dbReference>
<evidence type="ECO:0000259" key="14">
    <source>
        <dbReference type="PROSITE" id="PS50109"/>
    </source>
</evidence>
<dbReference type="Gene3D" id="1.10.287.130">
    <property type="match status" value="1"/>
</dbReference>
<dbReference type="InterPro" id="IPR041664">
    <property type="entry name" value="AAA_16"/>
</dbReference>
<dbReference type="EC" id="2.7.13.3" evidence="3"/>
<evidence type="ECO:0000256" key="10">
    <source>
        <dbReference type="ARBA" id="ARBA00023136"/>
    </source>
</evidence>
<dbReference type="SMART" id="SM00220">
    <property type="entry name" value="S_TKc"/>
    <property type="match status" value="1"/>
</dbReference>
<dbReference type="PRINTS" id="PR00344">
    <property type="entry name" value="BCTRLSENSOR"/>
</dbReference>
<dbReference type="PROSITE" id="PS50109">
    <property type="entry name" value="HIS_KIN"/>
    <property type="match status" value="1"/>
</dbReference>
<dbReference type="Gene3D" id="3.40.50.300">
    <property type="entry name" value="P-loop containing nucleotide triphosphate hydrolases"/>
    <property type="match status" value="1"/>
</dbReference>
<dbReference type="SUPFAM" id="SSF47384">
    <property type="entry name" value="Homodimeric domain of signal transducing histidine kinase"/>
    <property type="match status" value="1"/>
</dbReference>
<dbReference type="PANTHER" id="PTHR43642:SF1">
    <property type="entry name" value="HYBRID SIGNAL TRANSDUCTION HISTIDINE KINASE G"/>
    <property type="match status" value="1"/>
</dbReference>
<dbReference type="RefSeq" id="WP_014813221.1">
    <property type="nucleotide sequence ID" value="NC_018025.1"/>
</dbReference>
<dbReference type="Pfam" id="PF00072">
    <property type="entry name" value="Response_reg"/>
    <property type="match status" value="1"/>
</dbReference>
<dbReference type="GO" id="GO:0000155">
    <property type="term" value="F:phosphorelay sensor kinase activity"/>
    <property type="evidence" value="ECO:0007669"/>
    <property type="project" value="InterPro"/>
</dbReference>
<proteinExistence type="predicted"/>
<dbReference type="Pfam" id="PF00069">
    <property type="entry name" value="Pkinase"/>
    <property type="match status" value="1"/>
</dbReference>
<dbReference type="Pfam" id="PF02518">
    <property type="entry name" value="HATPase_c"/>
    <property type="match status" value="1"/>
</dbReference>
<dbReference type="SMART" id="SM00065">
    <property type="entry name" value="GAF"/>
    <property type="match status" value="1"/>
</dbReference>
<dbReference type="eggNOG" id="COG2205">
    <property type="taxonomic scope" value="Bacteria"/>
</dbReference>
<dbReference type="InterPro" id="IPR003594">
    <property type="entry name" value="HATPase_dom"/>
</dbReference>
<dbReference type="SMART" id="SM00448">
    <property type="entry name" value="REC"/>
    <property type="match status" value="1"/>
</dbReference>
<dbReference type="CDD" id="cd00082">
    <property type="entry name" value="HisKA"/>
    <property type="match status" value="1"/>
</dbReference>
<dbReference type="InterPro" id="IPR003018">
    <property type="entry name" value="GAF"/>
</dbReference>
<dbReference type="InterPro" id="IPR005467">
    <property type="entry name" value="His_kinase_dom"/>
</dbReference>
<dbReference type="Gene3D" id="1.10.510.10">
    <property type="entry name" value="Transferase(Phosphotransferase) domain 1"/>
    <property type="match status" value="1"/>
</dbReference>
<name>I4CEY4_DESTA</name>
<feature type="domain" description="Protein kinase" evidence="13">
    <location>
        <begin position="7"/>
        <end position="268"/>
    </location>
</feature>
<dbReference type="SUPFAM" id="SSF55781">
    <property type="entry name" value="GAF domain-like"/>
    <property type="match status" value="1"/>
</dbReference>
<dbReference type="PANTHER" id="PTHR43642">
    <property type="entry name" value="HYBRID SIGNAL TRANSDUCTION HISTIDINE KINASE G"/>
    <property type="match status" value="1"/>
</dbReference>
<dbReference type="InterPro" id="IPR011006">
    <property type="entry name" value="CheY-like_superfamily"/>
</dbReference>
<dbReference type="Proteomes" id="UP000006055">
    <property type="component" value="Chromosome"/>
</dbReference>
<dbReference type="SMART" id="SM00387">
    <property type="entry name" value="HATPase_c"/>
    <property type="match status" value="1"/>
</dbReference>
<evidence type="ECO:0000256" key="3">
    <source>
        <dbReference type="ARBA" id="ARBA00012438"/>
    </source>
</evidence>
<dbReference type="PROSITE" id="PS50110">
    <property type="entry name" value="RESPONSE_REGULATORY"/>
    <property type="match status" value="1"/>
</dbReference>
<dbReference type="Pfam" id="PF01590">
    <property type="entry name" value="GAF"/>
    <property type="match status" value="1"/>
</dbReference>
<evidence type="ECO:0000256" key="9">
    <source>
        <dbReference type="ARBA" id="ARBA00023012"/>
    </source>
</evidence>
<keyword evidence="8" id="KW-0067">ATP-binding</keyword>
<dbReference type="GO" id="GO:0005524">
    <property type="term" value="F:ATP binding"/>
    <property type="evidence" value="ECO:0007669"/>
    <property type="project" value="UniProtKB-KW"/>
</dbReference>
<keyword evidence="9" id="KW-0902">Two-component regulatory system</keyword>
<feature type="modified residue" description="4-aspartylphosphate" evidence="12">
    <location>
        <position position="1834"/>
    </location>
</feature>
<keyword evidence="11" id="KW-0131">Cell cycle</keyword>
<dbReference type="SUPFAM" id="SSF52172">
    <property type="entry name" value="CheY-like"/>
    <property type="match status" value="1"/>
</dbReference>
<evidence type="ECO:0000256" key="1">
    <source>
        <dbReference type="ARBA" id="ARBA00000085"/>
    </source>
</evidence>
<dbReference type="STRING" id="706587.Desti_5543"/>
<evidence type="ECO:0000313" key="16">
    <source>
        <dbReference type="EMBL" id="AFM28125.1"/>
    </source>
</evidence>
<dbReference type="InterPro" id="IPR036097">
    <property type="entry name" value="HisK_dim/P_sf"/>
</dbReference>
<dbReference type="Pfam" id="PF00512">
    <property type="entry name" value="HisKA"/>
    <property type="match status" value="1"/>
</dbReference>
<dbReference type="InterPro" id="IPR029016">
    <property type="entry name" value="GAF-like_dom_sf"/>
</dbReference>
<dbReference type="InterPro" id="IPR011009">
    <property type="entry name" value="Kinase-like_dom_sf"/>
</dbReference>
<feature type="domain" description="Response regulatory" evidence="15">
    <location>
        <begin position="1785"/>
        <end position="1899"/>
    </location>
</feature>
<evidence type="ECO:0000256" key="6">
    <source>
        <dbReference type="ARBA" id="ARBA00022741"/>
    </source>
</evidence>
<dbReference type="Pfam" id="PF13191">
    <property type="entry name" value="AAA_16"/>
    <property type="match status" value="1"/>
</dbReference>
<evidence type="ECO:0000256" key="8">
    <source>
        <dbReference type="ARBA" id="ARBA00022840"/>
    </source>
</evidence>
<dbReference type="CDD" id="cd14014">
    <property type="entry name" value="STKc_PknB_like"/>
    <property type="match status" value="1"/>
</dbReference>
<gene>
    <name evidence="16" type="ordered locus">Desti_5543</name>
</gene>
<feature type="domain" description="Histidine kinase" evidence="14">
    <location>
        <begin position="1532"/>
        <end position="1754"/>
    </location>
</feature>
<dbReference type="HOGENOM" id="CLU_000445_34_2_7"/>
<organism evidence="16 17">
    <name type="scientific">Desulfomonile tiedjei (strain ATCC 49306 / DSM 6799 / DCB-1)</name>
    <dbReference type="NCBI Taxonomy" id="706587"/>
    <lineage>
        <taxon>Bacteria</taxon>
        <taxon>Pseudomonadati</taxon>
        <taxon>Thermodesulfobacteriota</taxon>
        <taxon>Desulfomonilia</taxon>
        <taxon>Desulfomonilales</taxon>
        <taxon>Desulfomonilaceae</taxon>
        <taxon>Desulfomonile</taxon>
    </lineage>
</organism>
<reference evidence="17" key="1">
    <citation type="submission" date="2012-06" db="EMBL/GenBank/DDBJ databases">
        <title>Complete sequence of chromosome of Desulfomonile tiedjei DSM 6799.</title>
        <authorList>
            <person name="Lucas S."/>
            <person name="Copeland A."/>
            <person name="Lapidus A."/>
            <person name="Glavina del Rio T."/>
            <person name="Dalin E."/>
            <person name="Tice H."/>
            <person name="Bruce D."/>
            <person name="Goodwin L."/>
            <person name="Pitluck S."/>
            <person name="Peters L."/>
            <person name="Ovchinnikova G."/>
            <person name="Zeytun A."/>
            <person name="Lu M."/>
            <person name="Kyrpides N."/>
            <person name="Mavromatis K."/>
            <person name="Ivanova N."/>
            <person name="Brettin T."/>
            <person name="Detter J.C."/>
            <person name="Han C."/>
            <person name="Larimer F."/>
            <person name="Land M."/>
            <person name="Hauser L."/>
            <person name="Markowitz V."/>
            <person name="Cheng J.-F."/>
            <person name="Hugenholtz P."/>
            <person name="Woyke T."/>
            <person name="Wu D."/>
            <person name="Spring S."/>
            <person name="Schroeder M."/>
            <person name="Brambilla E."/>
            <person name="Klenk H.-P."/>
            <person name="Eisen J.A."/>
        </authorList>
    </citation>
    <scope>NUCLEOTIDE SEQUENCE [LARGE SCALE GENOMIC DNA]</scope>
    <source>
        <strain evidence="17">ATCC 49306 / DSM 6799 / DCB-1</strain>
    </source>
</reference>
<keyword evidence="4 12" id="KW-0597">Phosphoprotein</keyword>
<dbReference type="SUPFAM" id="SSF56112">
    <property type="entry name" value="Protein kinase-like (PK-like)"/>
    <property type="match status" value="1"/>
</dbReference>
<keyword evidence="10" id="KW-0472">Membrane</keyword>
<comment type="subcellular location">
    <subcellularLocation>
        <location evidence="2">Membrane</location>
    </subcellularLocation>
</comment>
<evidence type="ECO:0000313" key="17">
    <source>
        <dbReference type="Proteomes" id="UP000006055"/>
    </source>
</evidence>
<evidence type="ECO:0000256" key="12">
    <source>
        <dbReference type="PROSITE-ProRule" id="PRU00169"/>
    </source>
</evidence>
<dbReference type="EMBL" id="CP003360">
    <property type="protein sequence ID" value="AFM28125.1"/>
    <property type="molecule type" value="Genomic_DNA"/>
</dbReference>
<dbReference type="PATRIC" id="fig|706587.4.peg.6249"/>
<dbReference type="SUPFAM" id="SSF55874">
    <property type="entry name" value="ATPase domain of HSP90 chaperone/DNA topoisomerase II/histidine kinase"/>
    <property type="match status" value="1"/>
</dbReference>
<dbReference type="FunFam" id="3.30.565.10:FF:000010">
    <property type="entry name" value="Sensor histidine kinase RcsC"/>
    <property type="match status" value="1"/>
</dbReference>
<dbReference type="Gene3D" id="3.30.450.40">
    <property type="match status" value="1"/>
</dbReference>
<evidence type="ECO:0000256" key="7">
    <source>
        <dbReference type="ARBA" id="ARBA00022777"/>
    </source>
</evidence>
<dbReference type="InterPro" id="IPR004358">
    <property type="entry name" value="Sig_transdc_His_kin-like_C"/>
</dbReference>
<dbReference type="Gene3D" id="3.40.50.2300">
    <property type="match status" value="1"/>
</dbReference>
<protein>
    <recommendedName>
        <fullName evidence="3">histidine kinase</fullName>
        <ecNumber evidence="3">2.7.13.3</ecNumber>
    </recommendedName>
</protein>
<dbReference type="InterPro" id="IPR027417">
    <property type="entry name" value="P-loop_NTPase"/>
</dbReference>
<dbReference type="GO" id="GO:0016020">
    <property type="term" value="C:membrane"/>
    <property type="evidence" value="ECO:0007669"/>
    <property type="project" value="UniProtKB-SubCell"/>
</dbReference>
<keyword evidence="7" id="KW-0418">Kinase</keyword>
<dbReference type="Gene3D" id="3.30.200.20">
    <property type="entry name" value="Phosphorylase Kinase, domain 1"/>
    <property type="match status" value="1"/>
</dbReference>
<dbReference type="SMART" id="SM00028">
    <property type="entry name" value="TPR"/>
    <property type="match status" value="3"/>
</dbReference>
<evidence type="ECO:0000259" key="15">
    <source>
        <dbReference type="PROSITE" id="PS50110"/>
    </source>
</evidence>
<dbReference type="InterPro" id="IPR000719">
    <property type="entry name" value="Prot_kinase_dom"/>
</dbReference>